<dbReference type="PROSITE" id="PS00105">
    <property type="entry name" value="AA_TRANSFER_CLASS_1"/>
    <property type="match status" value="1"/>
</dbReference>
<evidence type="ECO:0000256" key="3">
    <source>
        <dbReference type="ARBA" id="ARBA00022679"/>
    </source>
</evidence>
<dbReference type="InterPro" id="IPR004838">
    <property type="entry name" value="NHTrfase_class1_PyrdxlP-BS"/>
</dbReference>
<dbReference type="Proteomes" id="UP000664144">
    <property type="component" value="Unassembled WGS sequence"/>
</dbReference>
<sequence length="404" mass="43696">MNVSTAQRLANTGEYYFSQKLREIAALNQAGADIISLGIGSPDLPPHPTVTAALTTSAALPSAHGYQSYQGIPALRAAIAEWYGRAYGVTLDPATEILPLLGSKEGLMHIGMTFLEAGDTVLIPNPGYPTYRAVAEICGATIREYNLTEAGGWLPDLEALAESDLQGVKMMLVNYPHMPTGTRADVAFLTRLVAFAQEHQIMLVHDNPYSFILNDNPTSLLSVPGAREVALELNSLSKSHNMAGWRVGLLAGRADWLKEVLRFKSNMDSGMFLPVQQAAVAALALGPEWFSELNATYQARRAVVFELLHALGCQPDPSQTGLFVWAAVPAGYSDGYALSDELLHEARVFITPGGIFGSNGNGYIRVSLCQPEALLRKATERIMASSVKARHAEQREASRVLTQE</sequence>
<evidence type="ECO:0000256" key="1">
    <source>
        <dbReference type="ARBA" id="ARBA00001933"/>
    </source>
</evidence>
<name>A0A939EYU1_9BACT</name>
<dbReference type="Pfam" id="PF00155">
    <property type="entry name" value="Aminotran_1_2"/>
    <property type="match status" value="1"/>
</dbReference>
<dbReference type="InterPro" id="IPR015422">
    <property type="entry name" value="PyrdxlP-dep_Trfase_small"/>
</dbReference>
<dbReference type="RefSeq" id="WP_206985632.1">
    <property type="nucleotide sequence ID" value="NZ_JAFLQZ010000013.1"/>
</dbReference>
<evidence type="ECO:0000256" key="2">
    <source>
        <dbReference type="ARBA" id="ARBA00022576"/>
    </source>
</evidence>
<keyword evidence="3 4" id="KW-0808">Transferase</keyword>
<dbReference type="InterPro" id="IPR015424">
    <property type="entry name" value="PyrdxlP-dep_Trfase"/>
</dbReference>
<dbReference type="Gene3D" id="3.40.640.10">
    <property type="entry name" value="Type I PLP-dependent aspartate aminotransferase-like (Major domain)"/>
    <property type="match status" value="1"/>
</dbReference>
<keyword evidence="7" id="KW-1185">Reference proteome</keyword>
<proteinExistence type="inferred from homology"/>
<protein>
    <recommendedName>
        <fullName evidence="4">Aminotransferase</fullName>
        <ecNumber evidence="4">2.6.1.-</ecNumber>
    </recommendedName>
</protein>
<evidence type="ECO:0000256" key="4">
    <source>
        <dbReference type="RuleBase" id="RU000481"/>
    </source>
</evidence>
<comment type="cofactor">
    <cofactor evidence="1 4">
        <name>pyridoxal 5'-phosphate</name>
        <dbReference type="ChEBI" id="CHEBI:597326"/>
    </cofactor>
</comment>
<evidence type="ECO:0000313" key="6">
    <source>
        <dbReference type="EMBL" id="MBO0359672.1"/>
    </source>
</evidence>
<comment type="caution">
    <text evidence="6">The sequence shown here is derived from an EMBL/GenBank/DDBJ whole genome shotgun (WGS) entry which is preliminary data.</text>
</comment>
<dbReference type="EMBL" id="JAFLQZ010000013">
    <property type="protein sequence ID" value="MBO0359672.1"/>
    <property type="molecule type" value="Genomic_DNA"/>
</dbReference>
<dbReference type="AlphaFoldDB" id="A0A939EYU1"/>
<gene>
    <name evidence="6" type="ORF">J0X19_17055</name>
</gene>
<dbReference type="CDD" id="cd00609">
    <property type="entry name" value="AAT_like"/>
    <property type="match status" value="1"/>
</dbReference>
<organism evidence="6 7">
    <name type="scientific">Hymenobacter telluris</name>
    <dbReference type="NCBI Taxonomy" id="2816474"/>
    <lineage>
        <taxon>Bacteria</taxon>
        <taxon>Pseudomonadati</taxon>
        <taxon>Bacteroidota</taxon>
        <taxon>Cytophagia</taxon>
        <taxon>Cytophagales</taxon>
        <taxon>Hymenobacteraceae</taxon>
        <taxon>Hymenobacter</taxon>
    </lineage>
</organism>
<evidence type="ECO:0000313" key="7">
    <source>
        <dbReference type="Proteomes" id="UP000664144"/>
    </source>
</evidence>
<dbReference type="InterPro" id="IPR004839">
    <property type="entry name" value="Aminotransferase_I/II_large"/>
</dbReference>
<feature type="domain" description="Aminotransferase class I/classII large" evidence="5">
    <location>
        <begin position="33"/>
        <end position="382"/>
    </location>
</feature>
<dbReference type="GO" id="GO:0030170">
    <property type="term" value="F:pyridoxal phosphate binding"/>
    <property type="evidence" value="ECO:0007669"/>
    <property type="project" value="InterPro"/>
</dbReference>
<dbReference type="PANTHER" id="PTHR42832:SF3">
    <property type="entry name" value="L-GLUTAMINE--4-(METHYLSULFANYL)-2-OXOBUTANOATE AMINOTRANSFERASE"/>
    <property type="match status" value="1"/>
</dbReference>
<evidence type="ECO:0000259" key="5">
    <source>
        <dbReference type="Pfam" id="PF00155"/>
    </source>
</evidence>
<dbReference type="InterPro" id="IPR015421">
    <property type="entry name" value="PyrdxlP-dep_Trfase_major"/>
</dbReference>
<dbReference type="PANTHER" id="PTHR42832">
    <property type="entry name" value="AMINO ACID AMINOTRANSFERASE"/>
    <property type="match status" value="1"/>
</dbReference>
<dbReference type="InterPro" id="IPR050881">
    <property type="entry name" value="LL-DAP_aminotransferase"/>
</dbReference>
<keyword evidence="2 4" id="KW-0032">Aminotransferase</keyword>
<dbReference type="EC" id="2.6.1.-" evidence="4"/>
<dbReference type="SUPFAM" id="SSF53383">
    <property type="entry name" value="PLP-dependent transferases"/>
    <property type="match status" value="1"/>
</dbReference>
<dbReference type="GO" id="GO:0008483">
    <property type="term" value="F:transaminase activity"/>
    <property type="evidence" value="ECO:0007669"/>
    <property type="project" value="UniProtKB-KW"/>
</dbReference>
<accession>A0A939EYU1</accession>
<reference evidence="6" key="1">
    <citation type="submission" date="2021-03" db="EMBL/GenBank/DDBJ databases">
        <authorList>
            <person name="Kim M.K."/>
        </authorList>
    </citation>
    <scope>NUCLEOTIDE SEQUENCE</scope>
    <source>
        <strain evidence="6">BT186</strain>
    </source>
</reference>
<comment type="similarity">
    <text evidence="4">Belongs to the class-I pyridoxal-phosphate-dependent aminotransferase family.</text>
</comment>
<dbReference type="Gene3D" id="3.90.1150.10">
    <property type="entry name" value="Aspartate Aminotransferase, domain 1"/>
    <property type="match status" value="1"/>
</dbReference>